<dbReference type="AlphaFoldDB" id="A0A1C9IE81"/>
<sequence length="274" mass="32552">MKKKDNLSNVSLLIIGYDPYKDVWDHYFELLNKYWKERPKTYLATNQLTPNYEGVTVIPVGDDAEWSKKVYTSLESINTDYVILLLEDFFTTNFVNNEKIESLLEIISENEIKYCKLLNQAKFRGEIFKNYKYLKVTPRTDGYAISLQPSIWHKQFLSDCVGTDNYNAWIFELYKIREVVPNKNVIDVISDSRNILEITHAIVQSQYLRRAVRVFKKQNYEFDYSKRGVMSFQDTVRYRVKIFFAQYTPRILWNSFKSIGRVMKVNFVSDKYKG</sequence>
<evidence type="ECO:0000313" key="1">
    <source>
        <dbReference type="EMBL" id="AOP02848.1"/>
    </source>
</evidence>
<protein>
    <submittedName>
        <fullName evidence="1">Uncharacterized protein</fullName>
    </submittedName>
</protein>
<gene>
    <name evidence="1" type="primary">cpsK</name>
    <name evidence="1" type="ORF">YS394-orf11</name>
</gene>
<dbReference type="EMBL" id="KU665270">
    <property type="protein sequence ID" value="AOP02848.1"/>
    <property type="molecule type" value="Genomic_DNA"/>
</dbReference>
<proteinExistence type="predicted"/>
<accession>A0A1C9IE81</accession>
<name>A0A1C9IE81_STRSU</name>
<reference evidence="1" key="1">
    <citation type="journal article" date="2016" name="Appl. Environ. Microbiol.">
        <title>Novel capsular polysaccharide Loci and new diagnostic tools for high-throughput capsular gene typing in Streptococcus suis.</title>
        <authorList>
            <person name="Zheng H."/>
            <person name="Bai X."/>
            <person name="Xu J."/>
        </authorList>
    </citation>
    <scope>NUCLEOTIDE SEQUENCE</scope>
    <source>
        <strain evidence="1">YS394</strain>
    </source>
</reference>
<organism evidence="1">
    <name type="scientific">Streptococcus suis</name>
    <dbReference type="NCBI Taxonomy" id="1307"/>
    <lineage>
        <taxon>Bacteria</taxon>
        <taxon>Bacillati</taxon>
        <taxon>Bacillota</taxon>
        <taxon>Bacilli</taxon>
        <taxon>Lactobacillales</taxon>
        <taxon>Streptococcaceae</taxon>
        <taxon>Streptococcus</taxon>
    </lineage>
</organism>